<dbReference type="InterPro" id="IPR045864">
    <property type="entry name" value="aa-tRNA-synth_II/BPL/LPL"/>
</dbReference>
<evidence type="ECO:0000313" key="8">
    <source>
        <dbReference type="EMBL" id="ARU15709.1"/>
    </source>
</evidence>
<keyword evidence="9" id="KW-1185">Reference proteome</keyword>
<feature type="domain" description="BPL/LPL catalytic" evidence="7">
    <location>
        <begin position="12"/>
        <end position="180"/>
    </location>
</feature>
<dbReference type="PROSITE" id="PS51733">
    <property type="entry name" value="BPL_LPL_CATALYTIC"/>
    <property type="match status" value="1"/>
</dbReference>
<accession>A0A1Z1FA83</accession>
<evidence type="ECO:0000256" key="4">
    <source>
        <dbReference type="ARBA" id="ARBA00023267"/>
    </source>
</evidence>
<dbReference type="Proteomes" id="UP000195807">
    <property type="component" value="Chromosome"/>
</dbReference>
<dbReference type="KEGG" id="cman:A9D14_05355"/>
<dbReference type="PANTHER" id="PTHR12835">
    <property type="entry name" value="BIOTIN PROTEIN LIGASE"/>
    <property type="match status" value="1"/>
</dbReference>
<evidence type="ECO:0000313" key="9">
    <source>
        <dbReference type="Proteomes" id="UP000195807"/>
    </source>
</evidence>
<dbReference type="NCBIfam" id="TIGR00121">
    <property type="entry name" value="birA_ligase"/>
    <property type="match status" value="1"/>
</dbReference>
<gene>
    <name evidence="8" type="ORF">A9D14_05355</name>
</gene>
<dbReference type="EMBL" id="CP019602">
    <property type="protein sequence ID" value="ARU15709.1"/>
    <property type="molecule type" value="Genomic_DNA"/>
</dbReference>
<dbReference type="SUPFAM" id="SSF55681">
    <property type="entry name" value="Class II aaRS and biotin synthetases"/>
    <property type="match status" value="1"/>
</dbReference>
<evidence type="ECO:0000256" key="3">
    <source>
        <dbReference type="ARBA" id="ARBA00022840"/>
    </source>
</evidence>
<organism evidence="8 9">
    <name type="scientific">Croceicoccus marinus</name>
    <dbReference type="NCBI Taxonomy" id="450378"/>
    <lineage>
        <taxon>Bacteria</taxon>
        <taxon>Pseudomonadati</taxon>
        <taxon>Pseudomonadota</taxon>
        <taxon>Alphaproteobacteria</taxon>
        <taxon>Sphingomonadales</taxon>
        <taxon>Erythrobacteraceae</taxon>
        <taxon>Croceicoccus</taxon>
    </lineage>
</organism>
<evidence type="ECO:0000256" key="6">
    <source>
        <dbReference type="ARBA" id="ARBA00047846"/>
    </source>
</evidence>
<keyword evidence="2" id="KW-0547">Nucleotide-binding</keyword>
<dbReference type="Pfam" id="PF02237">
    <property type="entry name" value="BPL_C"/>
    <property type="match status" value="1"/>
</dbReference>
<dbReference type="EC" id="6.3.4.15" evidence="5"/>
<dbReference type="Gene3D" id="2.30.30.100">
    <property type="match status" value="1"/>
</dbReference>
<keyword evidence="4" id="KW-0092">Biotin</keyword>
<evidence type="ECO:0000256" key="2">
    <source>
        <dbReference type="ARBA" id="ARBA00022741"/>
    </source>
</evidence>
<proteinExistence type="predicted"/>
<dbReference type="CDD" id="cd16442">
    <property type="entry name" value="BPL"/>
    <property type="match status" value="1"/>
</dbReference>
<keyword evidence="3" id="KW-0067">ATP-binding</keyword>
<dbReference type="Gene3D" id="3.30.930.10">
    <property type="entry name" value="Bira Bifunctional Protein, Domain 2"/>
    <property type="match status" value="1"/>
</dbReference>
<dbReference type="Pfam" id="PF03099">
    <property type="entry name" value="BPL_LplA_LipB"/>
    <property type="match status" value="1"/>
</dbReference>
<evidence type="ECO:0000256" key="5">
    <source>
        <dbReference type="ARBA" id="ARBA00024227"/>
    </source>
</evidence>
<name>A0A1Z1FA83_9SPHN</name>
<dbReference type="AlphaFoldDB" id="A0A1Z1FA83"/>
<dbReference type="InterPro" id="IPR003142">
    <property type="entry name" value="BPL_C"/>
</dbReference>
<dbReference type="RefSeq" id="WP_066843666.1">
    <property type="nucleotide sequence ID" value="NZ_CP019602.1"/>
</dbReference>
<evidence type="ECO:0000259" key="7">
    <source>
        <dbReference type="PROSITE" id="PS51733"/>
    </source>
</evidence>
<dbReference type="GO" id="GO:0005524">
    <property type="term" value="F:ATP binding"/>
    <property type="evidence" value="ECO:0007669"/>
    <property type="project" value="UniProtKB-KW"/>
</dbReference>
<dbReference type="GO" id="GO:0004077">
    <property type="term" value="F:biotin--[biotin carboxyl-carrier protein] ligase activity"/>
    <property type="evidence" value="ECO:0007669"/>
    <property type="project" value="UniProtKB-EC"/>
</dbReference>
<keyword evidence="1 8" id="KW-0436">Ligase</keyword>
<dbReference type="GO" id="GO:0005737">
    <property type="term" value="C:cytoplasm"/>
    <property type="evidence" value="ECO:0007669"/>
    <property type="project" value="TreeGrafter"/>
</dbReference>
<dbReference type="PANTHER" id="PTHR12835:SF5">
    <property type="entry name" value="BIOTIN--PROTEIN LIGASE"/>
    <property type="match status" value="1"/>
</dbReference>
<protein>
    <recommendedName>
        <fullName evidence="5">biotin--[biotin carboxyl-carrier protein] ligase</fullName>
        <ecNumber evidence="5">6.3.4.15</ecNumber>
    </recommendedName>
</protein>
<comment type="catalytic activity">
    <reaction evidence="6">
        <text>biotin + L-lysyl-[protein] + ATP = N(6)-biotinyl-L-lysyl-[protein] + AMP + diphosphate + H(+)</text>
        <dbReference type="Rhea" id="RHEA:11756"/>
        <dbReference type="Rhea" id="RHEA-COMP:9752"/>
        <dbReference type="Rhea" id="RHEA-COMP:10505"/>
        <dbReference type="ChEBI" id="CHEBI:15378"/>
        <dbReference type="ChEBI" id="CHEBI:29969"/>
        <dbReference type="ChEBI" id="CHEBI:30616"/>
        <dbReference type="ChEBI" id="CHEBI:33019"/>
        <dbReference type="ChEBI" id="CHEBI:57586"/>
        <dbReference type="ChEBI" id="CHEBI:83144"/>
        <dbReference type="ChEBI" id="CHEBI:456215"/>
        <dbReference type="EC" id="6.3.4.15"/>
    </reaction>
</comment>
<dbReference type="SUPFAM" id="SSF50037">
    <property type="entry name" value="C-terminal domain of transcriptional repressors"/>
    <property type="match status" value="1"/>
</dbReference>
<sequence length="250" mass="26341">MAPAPSALHRLEIVEQVGSTNGELLARLSRGEALREGDWLVADRQVAGRGRLGREWQDGAGNFMGSTVVAIGAGDPPAHTLALVAGVAVHRAAAELLPDAAGLTLKWPNDLLLDGAKLAGILLERRGDHVVVGVGVNLVQAPKLADRQTVALADIGLAVPRDDFADALARTFADELASWRSSGLHQTVARWTQRGPVVGTRLVVNPATEDRLTGQYRGLDPAGALLLRLAGGADRAIHAGEVELLRNEED</sequence>
<dbReference type="InterPro" id="IPR004143">
    <property type="entry name" value="BPL_LPL_catalytic"/>
</dbReference>
<dbReference type="STRING" id="450378.GCA_001661675_01071"/>
<reference evidence="8 9" key="1">
    <citation type="submission" date="2017-01" db="EMBL/GenBank/DDBJ databases">
        <title>Complete genome sequence of esterase-producing bacterium Croceicoccus marinus E4A9.</title>
        <authorList>
            <person name="Wu Y.-H."/>
            <person name="Cheng H."/>
            <person name="Xu L."/>
            <person name="Huo Y.-Y."/>
            <person name="Wang C.-S."/>
            <person name="Xu X.-W."/>
        </authorList>
    </citation>
    <scope>NUCLEOTIDE SEQUENCE [LARGE SCALE GENOMIC DNA]</scope>
    <source>
        <strain evidence="8 9">E4A9</strain>
    </source>
</reference>
<dbReference type="InterPro" id="IPR008988">
    <property type="entry name" value="Transcriptional_repressor_C"/>
</dbReference>
<evidence type="ECO:0000256" key="1">
    <source>
        <dbReference type="ARBA" id="ARBA00022598"/>
    </source>
</evidence>
<dbReference type="InterPro" id="IPR004408">
    <property type="entry name" value="Biotin_CoA_COase_ligase"/>
</dbReference>
<dbReference type="OrthoDB" id="9807064at2"/>